<dbReference type="AlphaFoldDB" id="A0A4Z2GB38"/>
<evidence type="ECO:0000313" key="3">
    <source>
        <dbReference type="Proteomes" id="UP000314294"/>
    </source>
</evidence>
<evidence type="ECO:0000313" key="2">
    <source>
        <dbReference type="EMBL" id="TNN50808.1"/>
    </source>
</evidence>
<organism evidence="2 3">
    <name type="scientific">Liparis tanakae</name>
    <name type="common">Tanaka's snailfish</name>
    <dbReference type="NCBI Taxonomy" id="230148"/>
    <lineage>
        <taxon>Eukaryota</taxon>
        <taxon>Metazoa</taxon>
        <taxon>Chordata</taxon>
        <taxon>Craniata</taxon>
        <taxon>Vertebrata</taxon>
        <taxon>Euteleostomi</taxon>
        <taxon>Actinopterygii</taxon>
        <taxon>Neopterygii</taxon>
        <taxon>Teleostei</taxon>
        <taxon>Neoteleostei</taxon>
        <taxon>Acanthomorphata</taxon>
        <taxon>Eupercaria</taxon>
        <taxon>Perciformes</taxon>
        <taxon>Cottioidei</taxon>
        <taxon>Cottales</taxon>
        <taxon>Liparidae</taxon>
        <taxon>Liparis</taxon>
    </lineage>
</organism>
<gene>
    <name evidence="2" type="ORF">EYF80_039020</name>
</gene>
<feature type="region of interest" description="Disordered" evidence="1">
    <location>
        <begin position="347"/>
        <end position="382"/>
    </location>
</feature>
<keyword evidence="3" id="KW-1185">Reference proteome</keyword>
<feature type="compositionally biased region" description="Basic residues" evidence="1">
    <location>
        <begin position="353"/>
        <end position="371"/>
    </location>
</feature>
<proteinExistence type="predicted"/>
<reference evidence="2 3" key="1">
    <citation type="submission" date="2019-03" db="EMBL/GenBank/DDBJ databases">
        <title>First draft genome of Liparis tanakae, snailfish: a comprehensive survey of snailfish specific genes.</title>
        <authorList>
            <person name="Kim W."/>
            <person name="Song I."/>
            <person name="Jeong J.-H."/>
            <person name="Kim D."/>
            <person name="Kim S."/>
            <person name="Ryu S."/>
            <person name="Song J.Y."/>
            <person name="Lee S.K."/>
        </authorList>
    </citation>
    <scope>NUCLEOTIDE SEQUENCE [LARGE SCALE GENOMIC DNA]</scope>
    <source>
        <tissue evidence="2">Muscle</tissue>
    </source>
</reference>
<dbReference type="Proteomes" id="UP000314294">
    <property type="component" value="Unassembled WGS sequence"/>
</dbReference>
<sequence length="450" mass="48957">MASEDECILLLFTGDLCVVSTKALCSDSARLSVRPGRVFSCRSVVSSIQPIRAEWPDRYRRSAELRASRSLRLPRGEGRSSSALRSGCSRLSRAPASLARATSGCSAWTTPSCSSSSARQLWRERGGRAVRRAPSIREETGCCDDASLTPSWSRRLWMLSVSAGTTSSSLSRPSLLLTWLSASSRPRSTTSTAFNLEEAGDAGGRRLLFEEGDAAPRDVAQAGAHGVQLRLQLLQDDVERGVIRVALKLTSCSAIWTLLSAPSPSDSRLGGGVWIPLIRRCSASFRRRVFTVFPRLLRLLLHLPPLARREGGALFAVGQEVGELGLQVVQDLLPLRRGLAAHLTGETREGAMRRRRGRGRRRRRRRRKVPPHRVQAPAGDGPDVFEQRWGAPSCAAPHLPAVSVASWLGGGTVKHTEGTMASLPVGLITFHLVLWELSSSTHSSPRAMVI</sequence>
<protein>
    <submittedName>
        <fullName evidence="2">Uncharacterized protein</fullName>
    </submittedName>
</protein>
<name>A0A4Z2GB38_9TELE</name>
<comment type="caution">
    <text evidence="2">The sequence shown here is derived from an EMBL/GenBank/DDBJ whole genome shotgun (WGS) entry which is preliminary data.</text>
</comment>
<accession>A0A4Z2GB38</accession>
<dbReference type="EMBL" id="SRLO01000605">
    <property type="protein sequence ID" value="TNN50808.1"/>
    <property type="molecule type" value="Genomic_DNA"/>
</dbReference>
<evidence type="ECO:0000256" key="1">
    <source>
        <dbReference type="SAM" id="MobiDB-lite"/>
    </source>
</evidence>